<evidence type="ECO:0000313" key="15">
    <source>
        <dbReference type="EMBL" id="SKA93115.1"/>
    </source>
</evidence>
<comment type="similarity">
    <text evidence="13">In the N-terminal section; belongs to the IspD/TarI cytidylyltransferase family. IspD subfamily.</text>
</comment>
<dbReference type="Pfam" id="PF02542">
    <property type="entry name" value="YgbB"/>
    <property type="match status" value="1"/>
</dbReference>
<dbReference type="InterPro" id="IPR003526">
    <property type="entry name" value="MECDP_synthase"/>
</dbReference>
<dbReference type="Pfam" id="PF01128">
    <property type="entry name" value="IspD"/>
    <property type="match status" value="1"/>
</dbReference>
<keyword evidence="16" id="KW-1185">Reference proteome</keyword>
<reference evidence="15 16" key="1">
    <citation type="submission" date="2017-02" db="EMBL/GenBank/DDBJ databases">
        <authorList>
            <person name="Peterson S.W."/>
        </authorList>
    </citation>
    <scope>NUCLEOTIDE SEQUENCE [LARGE SCALE GENOMIC DNA]</scope>
    <source>
        <strain evidence="15 16">DSM 16080</strain>
    </source>
</reference>
<dbReference type="PANTHER" id="PTHR43181:SF1">
    <property type="entry name" value="2-C-METHYL-D-ERYTHRITOL 2,4-CYCLODIPHOSPHATE SYNTHASE, CHLOROPLASTIC"/>
    <property type="match status" value="1"/>
</dbReference>
<dbReference type="InterPro" id="IPR020555">
    <property type="entry name" value="MECDP_synthase_CS"/>
</dbReference>
<dbReference type="GO" id="GO:0016114">
    <property type="term" value="P:terpenoid biosynthetic process"/>
    <property type="evidence" value="ECO:0007669"/>
    <property type="project" value="InterPro"/>
</dbReference>
<keyword evidence="11 13" id="KW-0456">Lyase</keyword>
<comment type="function">
    <text evidence="13">Bifunctional enzyme that catalyzes the formation of 4-diphosphocytidyl-2-C-methyl-D-erythritol from CTP and 2-C-methyl-D-erythritol 4-phosphate (MEP) (IspD), and catalyzes the conversion of 4-diphosphocytidyl-2-C-methyl-D-erythritol 2-phosphate (CDP-ME2P) to 2-C-methyl-D-erythritol 2,4-cyclodiphosphate (ME-CPP) with a corresponding release of cytidine 5-monophosphate (CMP) (IspF).</text>
</comment>
<comment type="caution">
    <text evidence="13">Lacks conserved residue(s) required for the propagation of feature annotation.</text>
</comment>
<feature type="binding site" evidence="13">
    <location>
        <begin position="309"/>
        <end position="311"/>
    </location>
    <ligand>
        <name>4-CDP-2-C-methyl-D-erythritol 2-phosphate</name>
        <dbReference type="ChEBI" id="CHEBI:57919"/>
    </ligand>
</feature>
<feature type="domain" description="2-C-methyl-D-erythritol 2,4-cyclodiphosphate synthase" evidence="14">
    <location>
        <begin position="250"/>
        <end position="405"/>
    </location>
</feature>
<comment type="cofactor">
    <cofactor evidence="3 13">
        <name>a divalent metal cation</name>
        <dbReference type="ChEBI" id="CHEBI:60240"/>
    </cofactor>
</comment>
<feature type="binding site" evidence="13">
    <location>
        <position position="392"/>
    </location>
    <ligand>
        <name>4-CDP-2-C-methyl-D-erythritol 2-phosphate</name>
        <dbReference type="ChEBI" id="CHEBI:57919"/>
    </ligand>
</feature>
<evidence type="ECO:0000256" key="5">
    <source>
        <dbReference type="ARBA" id="ARBA00004787"/>
    </source>
</evidence>
<comment type="pathway">
    <text evidence="4 13">Isoprenoid biosynthesis; isopentenyl diphosphate biosynthesis via DXP pathway; isopentenyl diphosphate from 1-deoxy-D-xylulose 5-phosphate: step 4/6.</text>
</comment>
<dbReference type="CDD" id="cd02516">
    <property type="entry name" value="CDP-ME_synthetase"/>
    <property type="match status" value="1"/>
</dbReference>
<evidence type="ECO:0000256" key="6">
    <source>
        <dbReference type="ARBA" id="ARBA00009789"/>
    </source>
</evidence>
<feature type="binding site" evidence="13">
    <location>
        <position position="255"/>
    </location>
    <ligand>
        <name>a divalent metal cation</name>
        <dbReference type="ChEBI" id="CHEBI:60240"/>
    </ligand>
</feature>
<evidence type="ECO:0000256" key="2">
    <source>
        <dbReference type="ARBA" id="ARBA00001282"/>
    </source>
</evidence>
<evidence type="ECO:0000256" key="11">
    <source>
        <dbReference type="ARBA" id="ARBA00023239"/>
    </source>
</evidence>
<keyword evidence="9 13" id="KW-0479">Metal-binding</keyword>
<dbReference type="HAMAP" id="MF_00107">
    <property type="entry name" value="IspF"/>
    <property type="match status" value="1"/>
</dbReference>
<keyword evidence="7 13" id="KW-0808">Transferase</keyword>
<feature type="site" description="Positions MEP for the nucleophilic attack" evidence="13">
    <location>
        <position position="166"/>
    </location>
</feature>
<accession>A0A1T4XVM1</accession>
<dbReference type="OrthoDB" id="9804336at2"/>
<dbReference type="AlphaFoldDB" id="A0A1T4XVM1"/>
<feature type="site" description="Transition state stabilizer" evidence="13">
    <location>
        <position position="29"/>
    </location>
</feature>
<dbReference type="HAMAP" id="MF_01520">
    <property type="entry name" value="IspDF"/>
    <property type="match status" value="1"/>
</dbReference>
<protein>
    <recommendedName>
        <fullName evidence="13">Bifunctional enzyme IspD/IspF</fullName>
    </recommendedName>
    <domain>
        <recommendedName>
            <fullName evidence="13">2-C-methyl-D-erythritol 4-phosphate cytidylyltransferase</fullName>
            <ecNumber evidence="13">2.7.7.60</ecNumber>
        </recommendedName>
        <alternativeName>
            <fullName evidence="13">4-diphosphocytidyl-2C-methyl-D-erythritol synthase</fullName>
        </alternativeName>
        <alternativeName>
            <fullName evidence="13">MEP cytidylyltransferase</fullName>
            <shortName evidence="13">MCT</shortName>
        </alternativeName>
    </domain>
    <domain>
        <recommendedName>
            <fullName evidence="13">2-C-methyl-D-erythritol 2,4-cyclodiphosphate synthase</fullName>
            <shortName evidence="13">MECDP-synthase</shortName>
            <shortName evidence="13">MECPP-synthase</shortName>
            <shortName evidence="13">MECPS</shortName>
            <ecNumber evidence="13">4.6.1.12</ecNumber>
        </recommendedName>
    </domain>
</protein>
<dbReference type="Gene3D" id="3.30.1330.50">
    <property type="entry name" value="2-C-methyl-D-erythritol 2,4-cyclodiphosphate synthase"/>
    <property type="match status" value="1"/>
</dbReference>
<dbReference type="NCBIfam" id="TIGR00453">
    <property type="entry name" value="ispD"/>
    <property type="match status" value="1"/>
</dbReference>
<feature type="site" description="Positions MEP for the nucleophilic attack" evidence="13">
    <location>
        <position position="230"/>
    </location>
</feature>
<sequence length="415" mass="44815">MSASPETWAVLLAAGSGTRLAEATEGRRKQFLPLDGAPLYWRSARTLAALPALRGLVFVFPESELEQREAELREWMQRVPLGLPWQAVPGGKRRQDSVRHGLRALPRECGRVLVHDAARPFASPALILRVLNALEQGASGVVPGLAVTDTIKSVDCAEQVLTTLDRAALRAVQTPQGFDRSVLETAHEQALTHEWDVTDDASMVERLAEQTPHAAPGGVVVVPGEEINMKITTPADLERLRPQQPRQAVTGFGYDVHRYAGETDTGPVRSMVLGGVPIPQAPGVLAHSDGDVLLHALTDAILGCCGGGDIGDHFPDNAEENENRSSAVFVKEAQALARQRGTRIVSVDLTVIAQIPRLGPHKEHLRENVARLLELPMACVNIKATTEEHLGFTGEKRGIKAVALVSALRDADCMQ</sequence>
<dbReference type="CDD" id="cd00554">
    <property type="entry name" value="MECDP_synthase"/>
    <property type="match status" value="1"/>
</dbReference>
<dbReference type="SUPFAM" id="SSF69765">
    <property type="entry name" value="IpsF-like"/>
    <property type="match status" value="1"/>
</dbReference>
<feature type="region of interest" description="2-C-methyl-D-erythritol 2,4-cyclodiphosphate synthase" evidence="13">
    <location>
        <begin position="249"/>
        <end position="415"/>
    </location>
</feature>
<feature type="binding site" evidence="13">
    <location>
        <position position="295"/>
    </location>
    <ligand>
        <name>a divalent metal cation</name>
        <dbReference type="ChEBI" id="CHEBI:60240"/>
    </ligand>
</feature>
<dbReference type="GO" id="GO:0019288">
    <property type="term" value="P:isopentenyl diphosphate biosynthetic process, methylerythritol 4-phosphate pathway"/>
    <property type="evidence" value="ECO:0007669"/>
    <property type="project" value="UniProtKB-UniRule"/>
</dbReference>
<dbReference type="NCBIfam" id="TIGR00151">
    <property type="entry name" value="ispF"/>
    <property type="match status" value="1"/>
</dbReference>
<dbReference type="EMBL" id="FUYC01000017">
    <property type="protein sequence ID" value="SKA93115.1"/>
    <property type="molecule type" value="Genomic_DNA"/>
</dbReference>
<dbReference type="InterPro" id="IPR036571">
    <property type="entry name" value="MECDP_synthase_sf"/>
</dbReference>
<comment type="similarity">
    <text evidence="13">In the C-terminal section; belongs to the IspF family.</text>
</comment>
<evidence type="ECO:0000256" key="7">
    <source>
        <dbReference type="ARBA" id="ARBA00022679"/>
    </source>
</evidence>
<comment type="pathway">
    <text evidence="5 13">Isoprenoid biosynthesis; isopentenyl diphosphate biosynthesis via DXP pathway; isopentenyl diphosphate from 1-deoxy-D-xylulose 5-phosphate: step 2/6.</text>
</comment>
<dbReference type="GO" id="GO:0050518">
    <property type="term" value="F:2-C-methyl-D-erythritol 4-phosphate cytidylyltransferase activity"/>
    <property type="evidence" value="ECO:0007669"/>
    <property type="project" value="UniProtKB-UniRule"/>
</dbReference>
<feature type="region of interest" description="2-C-methyl-D-erythritol 4-phosphate cytidylyltransferase" evidence="13">
    <location>
        <begin position="1"/>
        <end position="249"/>
    </location>
</feature>
<evidence type="ECO:0000256" key="1">
    <source>
        <dbReference type="ARBA" id="ARBA00000200"/>
    </source>
</evidence>
<evidence type="ECO:0000256" key="3">
    <source>
        <dbReference type="ARBA" id="ARBA00001968"/>
    </source>
</evidence>
<evidence type="ECO:0000256" key="13">
    <source>
        <dbReference type="HAMAP-Rule" id="MF_01520"/>
    </source>
</evidence>
<dbReference type="InterPro" id="IPR018294">
    <property type="entry name" value="ISPD_synthase_CS"/>
</dbReference>
<dbReference type="PANTHER" id="PTHR43181">
    <property type="entry name" value="2-C-METHYL-D-ERYTHRITOL 2,4-CYCLODIPHOSPHATE SYNTHASE, CHLOROPLASTIC"/>
    <property type="match status" value="1"/>
</dbReference>
<dbReference type="InterPro" id="IPR034683">
    <property type="entry name" value="IspD/TarI"/>
</dbReference>
<dbReference type="GO" id="GO:0008685">
    <property type="term" value="F:2-C-methyl-D-erythritol 2,4-cyclodiphosphate synthase activity"/>
    <property type="evidence" value="ECO:0007669"/>
    <property type="project" value="UniProtKB-UniRule"/>
</dbReference>
<dbReference type="SUPFAM" id="SSF53448">
    <property type="entry name" value="Nucleotide-diphospho-sugar transferases"/>
    <property type="match status" value="1"/>
</dbReference>
<evidence type="ECO:0000256" key="9">
    <source>
        <dbReference type="ARBA" id="ARBA00022723"/>
    </source>
</evidence>
<feature type="binding site" evidence="13">
    <location>
        <position position="257"/>
    </location>
    <ligand>
        <name>a divalent metal cation</name>
        <dbReference type="ChEBI" id="CHEBI:60240"/>
    </ligand>
</feature>
<keyword evidence="8 13" id="KW-0548">Nucleotidyltransferase</keyword>
<dbReference type="STRING" id="1121449.SAMN02745704_02459"/>
<feature type="site" description="Transition state stabilizer" evidence="13">
    <location>
        <position position="386"/>
    </location>
</feature>
<evidence type="ECO:0000313" key="16">
    <source>
        <dbReference type="Proteomes" id="UP000190027"/>
    </source>
</evidence>
<dbReference type="PROSITE" id="PS01350">
    <property type="entry name" value="ISPF"/>
    <property type="match status" value="1"/>
</dbReference>
<feature type="binding site" evidence="13">
    <location>
        <begin position="255"/>
        <end position="257"/>
    </location>
    <ligand>
        <name>4-CDP-2-C-methyl-D-erythritol 2-phosphate</name>
        <dbReference type="ChEBI" id="CHEBI:57919"/>
    </ligand>
</feature>
<feature type="site" description="Transition state stabilizer" evidence="13">
    <location>
        <position position="287"/>
    </location>
</feature>
<dbReference type="GO" id="GO:0046872">
    <property type="term" value="F:metal ion binding"/>
    <property type="evidence" value="ECO:0007669"/>
    <property type="project" value="UniProtKB-KW"/>
</dbReference>
<evidence type="ECO:0000259" key="14">
    <source>
        <dbReference type="Pfam" id="PF02542"/>
    </source>
</evidence>
<dbReference type="HAMAP" id="MF_00108">
    <property type="entry name" value="IspD"/>
    <property type="match status" value="1"/>
</dbReference>
<dbReference type="EC" id="2.7.7.60" evidence="13"/>
<feature type="binding site" evidence="13">
    <location>
        <begin position="287"/>
        <end position="288"/>
    </location>
    <ligand>
        <name>4-CDP-2-C-methyl-D-erythritol 2-phosphate</name>
        <dbReference type="ChEBI" id="CHEBI:57919"/>
    </ligand>
</feature>
<dbReference type="Proteomes" id="UP000190027">
    <property type="component" value="Unassembled WGS sequence"/>
</dbReference>
<keyword evidence="10 13" id="KW-0414">Isoprene biosynthesis</keyword>
<dbReference type="PROSITE" id="PS01295">
    <property type="entry name" value="ISPD"/>
    <property type="match status" value="1"/>
</dbReference>
<feature type="site" description="Transition state stabilizer" evidence="13">
    <location>
        <position position="19"/>
    </location>
</feature>
<gene>
    <name evidence="13" type="primary">ispDF</name>
    <name evidence="15" type="ORF">SAMN02745704_02459</name>
</gene>
<comment type="similarity">
    <text evidence="6">Belongs to the IspD/TarI cytidylyltransferase family. IspD subfamily.</text>
</comment>
<comment type="catalytic activity">
    <reaction evidence="1 13">
        <text>4-CDP-2-C-methyl-D-erythritol 2-phosphate = 2-C-methyl-D-erythritol 2,4-cyclic diphosphate + CMP</text>
        <dbReference type="Rhea" id="RHEA:23864"/>
        <dbReference type="ChEBI" id="CHEBI:57919"/>
        <dbReference type="ChEBI" id="CHEBI:58483"/>
        <dbReference type="ChEBI" id="CHEBI:60377"/>
        <dbReference type="EC" id="4.6.1.12"/>
    </reaction>
</comment>
<keyword evidence="12 13" id="KW-0511">Multifunctional enzyme</keyword>
<dbReference type="RefSeq" id="WP_078718002.1">
    <property type="nucleotide sequence ID" value="NZ_FUYC01000017.1"/>
</dbReference>
<dbReference type="Gene3D" id="3.90.550.10">
    <property type="entry name" value="Spore Coat Polysaccharide Biosynthesis Protein SpsA, Chain A"/>
    <property type="match status" value="1"/>
</dbReference>
<dbReference type="EC" id="4.6.1.12" evidence="13"/>
<evidence type="ECO:0000256" key="12">
    <source>
        <dbReference type="ARBA" id="ARBA00023268"/>
    </source>
</evidence>
<dbReference type="InterPro" id="IPR001228">
    <property type="entry name" value="IspD"/>
</dbReference>
<feature type="binding site" evidence="13">
    <location>
        <begin position="385"/>
        <end position="388"/>
    </location>
    <ligand>
        <name>4-CDP-2-C-methyl-D-erythritol 2-phosphate</name>
        <dbReference type="ChEBI" id="CHEBI:57919"/>
    </ligand>
</feature>
<evidence type="ECO:0000256" key="8">
    <source>
        <dbReference type="ARBA" id="ARBA00022695"/>
    </source>
</evidence>
<dbReference type="InterPro" id="IPR029044">
    <property type="entry name" value="Nucleotide-diphossugar_trans"/>
</dbReference>
<comment type="catalytic activity">
    <reaction evidence="2 13">
        <text>2-C-methyl-D-erythritol 4-phosphate + CTP + H(+) = 4-CDP-2-C-methyl-D-erythritol + diphosphate</text>
        <dbReference type="Rhea" id="RHEA:13429"/>
        <dbReference type="ChEBI" id="CHEBI:15378"/>
        <dbReference type="ChEBI" id="CHEBI:33019"/>
        <dbReference type="ChEBI" id="CHEBI:37563"/>
        <dbReference type="ChEBI" id="CHEBI:57823"/>
        <dbReference type="ChEBI" id="CHEBI:58262"/>
        <dbReference type="EC" id="2.7.7.60"/>
    </reaction>
</comment>
<evidence type="ECO:0000256" key="4">
    <source>
        <dbReference type="ARBA" id="ARBA00004709"/>
    </source>
</evidence>
<organism evidence="15 16">
    <name type="scientific">Paucidesulfovibrio gracilis DSM 16080</name>
    <dbReference type="NCBI Taxonomy" id="1121449"/>
    <lineage>
        <taxon>Bacteria</taxon>
        <taxon>Pseudomonadati</taxon>
        <taxon>Thermodesulfobacteriota</taxon>
        <taxon>Desulfovibrionia</taxon>
        <taxon>Desulfovibrionales</taxon>
        <taxon>Desulfovibrionaceae</taxon>
        <taxon>Paucidesulfovibrio</taxon>
    </lineage>
</organism>
<evidence type="ECO:0000256" key="10">
    <source>
        <dbReference type="ARBA" id="ARBA00023229"/>
    </source>
</evidence>
<dbReference type="UniPathway" id="UPA00056">
    <property type="reaction ID" value="UER00093"/>
</dbReference>
<proteinExistence type="inferred from homology"/>
<dbReference type="InterPro" id="IPR026596">
    <property type="entry name" value="IspD/F"/>
</dbReference>
<name>A0A1T4XVM1_9BACT</name>